<dbReference type="GO" id="GO:0016020">
    <property type="term" value="C:membrane"/>
    <property type="evidence" value="ECO:0007669"/>
    <property type="project" value="UniProtKB-SubCell"/>
</dbReference>
<evidence type="ECO:0000313" key="1">
    <source>
        <dbReference type="EMBL" id="ONK62379.1"/>
    </source>
</evidence>
<proteinExistence type="predicted"/>
<sequence>MLPPVPLREPMTVNGLKVDLGFTPYSEMLNGRVAMLGLAALVLVELGSGKGLLSYHAPPVLFLQVYTVAALSAIFVKFEKERISVWPEKSPVEVEEESTVTADHEY</sequence>
<dbReference type="GO" id="GO:0009507">
    <property type="term" value="C:chloroplast"/>
    <property type="evidence" value="ECO:0007669"/>
    <property type="project" value="UniProtKB-SubCell"/>
</dbReference>
<name>A0A5P1EC57_ASPOF</name>
<accession>A0A5P1EC57</accession>
<organism evidence="1 2">
    <name type="scientific">Asparagus officinalis</name>
    <name type="common">Garden asparagus</name>
    <dbReference type="NCBI Taxonomy" id="4686"/>
    <lineage>
        <taxon>Eukaryota</taxon>
        <taxon>Viridiplantae</taxon>
        <taxon>Streptophyta</taxon>
        <taxon>Embryophyta</taxon>
        <taxon>Tracheophyta</taxon>
        <taxon>Spermatophyta</taxon>
        <taxon>Magnoliopsida</taxon>
        <taxon>Liliopsida</taxon>
        <taxon>Asparagales</taxon>
        <taxon>Asparagaceae</taxon>
        <taxon>Asparagoideae</taxon>
        <taxon>Asparagus</taxon>
    </lineage>
</organism>
<keyword evidence="2" id="KW-1185">Reference proteome</keyword>
<evidence type="ECO:0000313" key="2">
    <source>
        <dbReference type="Proteomes" id="UP000243459"/>
    </source>
</evidence>
<dbReference type="EMBL" id="CM007387">
    <property type="protein sequence ID" value="ONK62379.1"/>
    <property type="molecule type" value="Genomic_DNA"/>
</dbReference>
<gene>
    <name evidence="1" type="ORF">A4U43_C07F3270</name>
</gene>
<reference evidence="2" key="1">
    <citation type="journal article" date="2017" name="Nat. Commun.">
        <title>The asparagus genome sheds light on the origin and evolution of a young Y chromosome.</title>
        <authorList>
            <person name="Harkess A."/>
            <person name="Zhou J."/>
            <person name="Xu C."/>
            <person name="Bowers J.E."/>
            <person name="Van der Hulst R."/>
            <person name="Ayyampalayam S."/>
            <person name="Mercati F."/>
            <person name="Riccardi P."/>
            <person name="McKain M.R."/>
            <person name="Kakrana A."/>
            <person name="Tang H."/>
            <person name="Ray J."/>
            <person name="Groenendijk J."/>
            <person name="Arikit S."/>
            <person name="Mathioni S.M."/>
            <person name="Nakano M."/>
            <person name="Shan H."/>
            <person name="Telgmann-Rauber A."/>
            <person name="Kanno A."/>
            <person name="Yue Z."/>
            <person name="Chen H."/>
            <person name="Li W."/>
            <person name="Chen Y."/>
            <person name="Xu X."/>
            <person name="Zhang Y."/>
            <person name="Luo S."/>
            <person name="Chen H."/>
            <person name="Gao J."/>
            <person name="Mao Z."/>
            <person name="Pires J.C."/>
            <person name="Luo M."/>
            <person name="Kudrna D."/>
            <person name="Wing R.A."/>
            <person name="Meyers B.C."/>
            <person name="Yi K."/>
            <person name="Kong H."/>
            <person name="Lavrijsen P."/>
            <person name="Sunseri F."/>
            <person name="Falavigna A."/>
            <person name="Ye Y."/>
            <person name="Leebens-Mack J.H."/>
            <person name="Chen G."/>
        </authorList>
    </citation>
    <scope>NUCLEOTIDE SEQUENCE [LARGE SCALE GENOMIC DNA]</scope>
    <source>
        <strain evidence="2">cv. DH0086</strain>
    </source>
</reference>
<dbReference type="SUPFAM" id="SSF103511">
    <property type="entry name" value="Chlorophyll a-b binding protein"/>
    <property type="match status" value="1"/>
</dbReference>
<dbReference type="Proteomes" id="UP000243459">
    <property type="component" value="Chromosome 7"/>
</dbReference>
<dbReference type="Gramene" id="ONK62379">
    <property type="protein sequence ID" value="ONK62379"/>
    <property type="gene ID" value="A4U43_C07F3270"/>
</dbReference>
<protein>
    <submittedName>
        <fullName evidence="1">Uncharacterized protein</fullName>
    </submittedName>
</protein>
<dbReference type="OMA" id="TPYSEML"/>
<dbReference type="AlphaFoldDB" id="A0A5P1EC57"/>